<proteinExistence type="predicted"/>
<sequence length="1788" mass="198065">MTSFVCRSKFGKMLSYSLTCLTNLCVDEVSCEEMIDLDVFDVICKVLKRNPYNESLQRLVNNFIQKLAINEDMAKLIAQKFNGIPLNDSLQNHLDGESLASTCDTTCHLMDRKFAGKMEKLGMVQNLANVLRRNNNEQIDAKKKDHKVSAAAAKLCRKMVKVRPELSESIINSGLTDDLLRAIRLHPENIELVLAAIDSIRLIADSDPALAAILKQKGVVDIMVRCLEKNADNKEILECGAEALRVLGTTNELAAAMGSLKSMDGGVMATVGALSLVGKNVDYLIKNGGAGLITGLLRDLAENSEFSVEKDENAKRFIVNGCRALEHMSTDEKNIFEIMKEKGAQVLLDIIRKCYKDPDVAASAYSALAALASRPENAEYIMKLGVLPSLMALAKNFGTKDAKFARKALHLLNTLAQNKDLSAQIIKAGALKRVFAMAKAHRSDKNVIRQMLELSNNLINQLGPSALEQIAANGGIEAIVKALETHGDDPEIAKMALMVMEQAAESETGLKQLRAAGALNEVLSMLKKHKNDKKVVQLASRVAGKVVTEEDVKSYMKSLDALLTRVKNGDEAAIPELLELTNLLAGIAAVPENRELMAKSGILNLLEQALDIVEALKETPEKAQILQNLAQMAAFMAQNKEVADIIQQRGLHKRILDLAITREDEAIGVAAIDLFRELAKDPNRVRELQLDGSLEVLKLLGNRFEDSEGITSKLAEMIKEMSKNKTVNIKDAIALSLSALGNHQDSKDVANELEYLIQLTNQKGAVFEMLDKGLIPQIVDVIQTHQNNDKVQKASNILLNKLADKDEEVLAQFCLEGGIDISCRAMRKMFNVEKLVEDEVVFLARVAQNPENMAHFVKNGMVNARLLAWAVKAYKNNENISEKGMEVLKKIENELFLIKKQREKELDLATDTKREEELKAGQKVSKETLQFVLQGMDPNNPDIDAFEGLLAIVGNPENSRLFVEAGGLEFMNDVLIGEKMDDDTFQAAVICFDTALGSLDSDLIQVVGDQKAMSMMMQVLNPKKSKSLNWDNLGNTLRTAVGMTEDQRILKGMLDRGDLKGALMMINATGSEASCLIPAMKLMARISNHPDEMLKFANPENLHLLIEAMRKNLDKPDFEMYGCYLLGNLSTNAHIQNLIGEFGGIKVISTIMEEYPDRPDVIEKCCYACRALSVKNIVNCGLMSRYNIPFFTLAAMEEHSSEQTRFWVNTLRLLLNLCKHGQYAEEIQKAEGDMKIIQVIYNKDDDDVVVKFCCKVLERLVSRQNYVQILENSIIHALHPTLARGEEHQEAVVAAMHVIHRLAQFSRSNTDAMGIFIAENAHKAVCTCVKQHRSNESIMSPAVECLTQMSYDDHCSTTIVRRGVVEVLRDSLVELAYDEKFCLAAVQLVDRLSYNTANISSIVDSRVVYELSSTSVTYIESQPIISRFLSATGRICAYKNSALLLAADVIPAIAKITANYLDDASMLLACFAALGSLTFTPQTALLLSQKSCTLSLKAMKSHFRHAGLKRGVLEFLSSLFLQPKAAEVGILETGILSAVVNKLKVVQDALLDNVLTTLYHAATSTNKVKDKMKSASVIQDLKDTKAKFNAQEHIQEQCDKIITAILTPKVELQDLNFTQANADDYIDTSTVWGERKVKQGSGYTISAKLKNFLIAGVELKWHSKKHGVLDTHLRTRKDLKKIVWTKDLGGKALSMGTWRIRSVKPGTSKSDEFTKKSKKSFKVRVPLENRAFVILGEDAAMALECPSEAMRNKWVKALEALKLHHKDQKKLATDFVIDGVYEGYSTRI</sequence>
<feature type="repeat" description="ARM" evidence="2">
    <location>
        <begin position="342"/>
        <end position="386"/>
    </location>
</feature>
<dbReference type="InterPro" id="IPR000225">
    <property type="entry name" value="Armadillo"/>
</dbReference>
<accession>A0A7S0GYH4</accession>
<dbReference type="InterPro" id="IPR016024">
    <property type="entry name" value="ARM-type_fold"/>
</dbReference>
<protein>
    <recommendedName>
        <fullName evidence="4">PH domain-containing protein</fullName>
    </recommendedName>
</protein>
<evidence type="ECO:0000256" key="1">
    <source>
        <dbReference type="ARBA" id="ARBA00022737"/>
    </source>
</evidence>
<dbReference type="Gene3D" id="2.30.29.30">
    <property type="entry name" value="Pleckstrin-homology domain (PH domain)/Phosphotyrosine-binding domain (PTB)"/>
    <property type="match status" value="1"/>
</dbReference>
<evidence type="ECO:0008006" key="4">
    <source>
        <dbReference type="Google" id="ProtNLM"/>
    </source>
</evidence>
<dbReference type="InterPro" id="IPR011989">
    <property type="entry name" value="ARM-like"/>
</dbReference>
<reference evidence="3" key="1">
    <citation type="submission" date="2021-01" db="EMBL/GenBank/DDBJ databases">
        <authorList>
            <person name="Corre E."/>
            <person name="Pelletier E."/>
            <person name="Niang G."/>
            <person name="Scheremetjew M."/>
            <person name="Finn R."/>
            <person name="Kale V."/>
            <person name="Holt S."/>
            <person name="Cochrane G."/>
            <person name="Meng A."/>
            <person name="Brown T."/>
            <person name="Cohen L."/>
        </authorList>
    </citation>
    <scope>NUCLEOTIDE SEQUENCE</scope>
    <source>
        <strain evidence="3">CCMP2058</strain>
    </source>
</reference>
<dbReference type="SMART" id="SM00185">
    <property type="entry name" value="ARM"/>
    <property type="match status" value="10"/>
</dbReference>
<dbReference type="SUPFAM" id="SSF48371">
    <property type="entry name" value="ARM repeat"/>
    <property type="match status" value="4"/>
</dbReference>
<dbReference type="EMBL" id="HBEM01018856">
    <property type="protein sequence ID" value="CAD8453932.1"/>
    <property type="molecule type" value="Transcribed_RNA"/>
</dbReference>
<dbReference type="InterPro" id="IPR011993">
    <property type="entry name" value="PH-like_dom_sf"/>
</dbReference>
<evidence type="ECO:0000256" key="2">
    <source>
        <dbReference type="PROSITE-ProRule" id="PRU00259"/>
    </source>
</evidence>
<dbReference type="PANTHER" id="PTHR22895:SF0">
    <property type="entry name" value="ARMADILLO REPEAT-CONTAINING PROTEIN 6"/>
    <property type="match status" value="1"/>
</dbReference>
<feature type="repeat" description="ARM" evidence="2">
    <location>
        <begin position="474"/>
        <end position="518"/>
    </location>
</feature>
<gene>
    <name evidence="3" type="ORF">LAMO00422_LOCUS12873</name>
</gene>
<name>A0A7S0GYH4_9EUKA</name>
<dbReference type="Pfam" id="PF25571">
    <property type="entry name" value="TPR_CCP1_N"/>
    <property type="match status" value="1"/>
</dbReference>
<organism evidence="3">
    <name type="scientific">Amorphochlora amoebiformis</name>
    <dbReference type="NCBI Taxonomy" id="1561963"/>
    <lineage>
        <taxon>Eukaryota</taxon>
        <taxon>Sar</taxon>
        <taxon>Rhizaria</taxon>
        <taxon>Cercozoa</taxon>
        <taxon>Chlorarachniophyceae</taxon>
        <taxon>Amorphochlora</taxon>
    </lineage>
</organism>
<dbReference type="PROSITE" id="PS50176">
    <property type="entry name" value="ARM_REPEAT"/>
    <property type="match status" value="2"/>
</dbReference>
<dbReference type="PANTHER" id="PTHR22895">
    <property type="entry name" value="ARMADILLO REPEAT-CONTAINING PROTEIN 6"/>
    <property type="match status" value="1"/>
</dbReference>
<dbReference type="Gene3D" id="1.25.10.10">
    <property type="entry name" value="Leucine-rich Repeat Variant"/>
    <property type="match status" value="6"/>
</dbReference>
<keyword evidence="1" id="KW-0677">Repeat</keyword>
<evidence type="ECO:0000313" key="3">
    <source>
        <dbReference type="EMBL" id="CAD8453932.1"/>
    </source>
</evidence>